<evidence type="ECO:0000256" key="5">
    <source>
        <dbReference type="ARBA" id="ARBA00022679"/>
    </source>
</evidence>
<feature type="binding site" evidence="11">
    <location>
        <position position="272"/>
    </location>
    <ligand>
        <name>a divalent metal cation</name>
        <dbReference type="ChEBI" id="CHEBI:60240"/>
    </ligand>
</feature>
<comment type="similarity">
    <text evidence="11">In the C-terminal section; belongs to the IspF family.</text>
</comment>
<evidence type="ECO:0000256" key="6">
    <source>
        <dbReference type="ARBA" id="ARBA00022695"/>
    </source>
</evidence>
<feature type="binding site" evidence="11">
    <location>
        <begin position="286"/>
        <end position="288"/>
    </location>
    <ligand>
        <name>4-CDP-2-C-methyl-D-erythritol 2-phosphate</name>
        <dbReference type="ChEBI" id="CHEBI:57919"/>
    </ligand>
</feature>
<dbReference type="Proteomes" id="UP000617951">
    <property type="component" value="Unassembled WGS sequence"/>
</dbReference>
<feature type="binding site" evidence="11">
    <location>
        <position position="372"/>
    </location>
    <ligand>
        <name>4-CDP-2-C-methyl-D-erythritol 2-phosphate</name>
        <dbReference type="ChEBI" id="CHEBI:57919"/>
    </ligand>
</feature>
<dbReference type="InterPro" id="IPR003526">
    <property type="entry name" value="MECDP_synthase"/>
</dbReference>
<accession>A0A926DIF2</accession>
<dbReference type="FunFam" id="3.30.1330.50:FF:000003">
    <property type="entry name" value="2-C-methyl-D-erythritol 2,4-cyclodiphosphate synthase"/>
    <property type="match status" value="1"/>
</dbReference>
<evidence type="ECO:0000256" key="3">
    <source>
        <dbReference type="ARBA" id="ARBA00004709"/>
    </source>
</evidence>
<comment type="catalytic activity">
    <reaction evidence="1 11">
        <text>4-CDP-2-C-methyl-D-erythritol 2-phosphate = 2-C-methyl-D-erythritol 2,4-cyclic diphosphate + CMP</text>
        <dbReference type="Rhea" id="RHEA:23864"/>
        <dbReference type="ChEBI" id="CHEBI:57919"/>
        <dbReference type="ChEBI" id="CHEBI:58483"/>
        <dbReference type="ChEBI" id="CHEBI:60377"/>
        <dbReference type="EC" id="4.6.1.12"/>
    </reaction>
</comment>
<dbReference type="SUPFAM" id="SSF69765">
    <property type="entry name" value="IpsF-like"/>
    <property type="match status" value="1"/>
</dbReference>
<feature type="region of interest" description="2-C-methyl-D-erythritol 4-phosphate cytidylyltransferase" evidence="11">
    <location>
        <begin position="1"/>
        <end position="232"/>
    </location>
</feature>
<dbReference type="Pfam" id="PF01128">
    <property type="entry name" value="IspD"/>
    <property type="match status" value="1"/>
</dbReference>
<comment type="pathway">
    <text evidence="3 11">Isoprenoid biosynthesis; isopentenyl diphosphate biosynthesis via DXP pathway; isopentenyl diphosphate from 1-deoxy-D-xylulose 5-phosphate: step 4/6.</text>
</comment>
<comment type="caution">
    <text evidence="13">The sequence shown here is derived from an EMBL/GenBank/DDBJ whole genome shotgun (WGS) entry which is preliminary data.</text>
</comment>
<dbReference type="NCBIfam" id="TIGR00151">
    <property type="entry name" value="ispF"/>
    <property type="match status" value="1"/>
</dbReference>
<comment type="function">
    <text evidence="11">Bifunctional enzyme that catalyzes the formation of 4-diphosphocytidyl-2-C-methyl-D-erythritol from CTP and 2-C-methyl-D-erythritol 4-phosphate (MEP) (IspD), and catalyzes the conversion of 4-diphosphocytidyl-2-C-methyl-D-erythritol 2-phosphate (CDP-ME2P) to 2-C-methyl-D-erythritol 2,4-cyclodiphosphate (ME-CPP) with a corresponding release of cytidine 5-monophosphate (CMP) (IspF).</text>
</comment>
<gene>
    <name evidence="11" type="primary">ispDF</name>
    <name evidence="13" type="ORF">H8693_05285</name>
</gene>
<feature type="binding site" evidence="11">
    <location>
        <begin position="291"/>
        <end position="295"/>
    </location>
    <ligand>
        <name>4-CDP-2-C-methyl-D-erythritol 2-phosphate</name>
        <dbReference type="ChEBI" id="CHEBI:57919"/>
    </ligand>
</feature>
<dbReference type="CDD" id="cd00554">
    <property type="entry name" value="MECDP_synthase"/>
    <property type="match status" value="1"/>
</dbReference>
<evidence type="ECO:0000256" key="2">
    <source>
        <dbReference type="ARBA" id="ARBA00001968"/>
    </source>
</evidence>
<dbReference type="InterPro" id="IPR029044">
    <property type="entry name" value="Nucleotide-diphossugar_trans"/>
</dbReference>
<dbReference type="RefSeq" id="WP_249280122.1">
    <property type="nucleotide sequence ID" value="NZ_JACRSS010000002.1"/>
</dbReference>
<dbReference type="InterPro" id="IPR034683">
    <property type="entry name" value="IspD/TarI"/>
</dbReference>
<dbReference type="GO" id="GO:0019288">
    <property type="term" value="P:isopentenyl diphosphate biosynthetic process, methylerythritol 4-phosphate pathway"/>
    <property type="evidence" value="ECO:0007669"/>
    <property type="project" value="UniProtKB-UniRule"/>
</dbReference>
<reference evidence="13" key="1">
    <citation type="submission" date="2020-08" db="EMBL/GenBank/DDBJ databases">
        <title>Genome public.</title>
        <authorList>
            <person name="Liu C."/>
            <person name="Sun Q."/>
        </authorList>
    </citation>
    <scope>NUCLEOTIDE SEQUENCE</scope>
    <source>
        <strain evidence="13">NSJ-63</strain>
    </source>
</reference>
<feature type="site" description="Transition state stabilizer" evidence="11">
    <location>
        <position position="264"/>
    </location>
</feature>
<feature type="site" description="Transition state stabilizer" evidence="11">
    <location>
        <position position="16"/>
    </location>
</feature>
<feature type="binding site" evidence="11">
    <location>
        <position position="238"/>
    </location>
    <ligand>
        <name>a divalent metal cation</name>
        <dbReference type="ChEBI" id="CHEBI:60240"/>
    </ligand>
</feature>
<dbReference type="HAMAP" id="MF_01520">
    <property type="entry name" value="IspDF"/>
    <property type="match status" value="1"/>
</dbReference>
<feature type="domain" description="2-C-methyl-D-erythritol 2,4-cyclodiphosphate synthase" evidence="12">
    <location>
        <begin position="232"/>
        <end position="384"/>
    </location>
</feature>
<evidence type="ECO:0000256" key="10">
    <source>
        <dbReference type="ARBA" id="ARBA00023268"/>
    </source>
</evidence>
<dbReference type="PANTHER" id="PTHR43181:SF1">
    <property type="entry name" value="2-C-METHYL-D-ERYTHRITOL 2,4-CYCLODIPHOSPHATE SYNTHASE, CHLOROPLASTIC"/>
    <property type="match status" value="1"/>
</dbReference>
<evidence type="ECO:0000259" key="12">
    <source>
        <dbReference type="Pfam" id="PF02542"/>
    </source>
</evidence>
<keyword evidence="5 11" id="KW-0808">Transferase</keyword>
<evidence type="ECO:0000256" key="1">
    <source>
        <dbReference type="ARBA" id="ARBA00000200"/>
    </source>
</evidence>
<dbReference type="FunFam" id="3.90.550.10:FF:000003">
    <property type="entry name" value="2-C-methyl-D-erythritol 4-phosphate cytidylyltransferase"/>
    <property type="match status" value="1"/>
</dbReference>
<feature type="site" description="Transition state stabilizer" evidence="11">
    <location>
        <position position="363"/>
    </location>
</feature>
<dbReference type="HAMAP" id="MF_00108">
    <property type="entry name" value="IspD"/>
    <property type="match status" value="1"/>
</dbReference>
<evidence type="ECO:0000256" key="9">
    <source>
        <dbReference type="ARBA" id="ARBA00023239"/>
    </source>
</evidence>
<sequence>MKGNYAVVLAAGRGVRMKANINKMFVPLAGKAVLEHTLSAFADTDCFEKIIIVCRASEQKLVREIAEDLFEEGQFMIVPGGKTRQDSVECGLNALPEDAEIVAVHDGARCFVRPELIQECVQSAIDFGSGVAGKHAVDTVKIASPEGRITDTIDRRKVVLVETPQVFQVHILKRAFAQAKKDGFVGTDESSLVERIGVTPRLVESVRSNFKLTNPLDLEQGRLYLMGDGESRVGNGFDVHKLVHGRDLILGGVKIDYERGLEAHSDGDVLVHAIIDAMLGAAGLPDIGELFPDTDALYKGADSVELLSRVGQALYKDGYAIGNIDATLIMQEPKISRFKERMKQNIAAALKISLTRINIKATTTEKLGAFGRGEGIGAEAVCILTKNACMIY</sequence>
<evidence type="ECO:0000313" key="13">
    <source>
        <dbReference type="EMBL" id="MBC8538344.1"/>
    </source>
</evidence>
<feature type="binding site" evidence="11">
    <location>
        <position position="240"/>
    </location>
    <ligand>
        <name>a divalent metal cation</name>
        <dbReference type="ChEBI" id="CHEBI:60240"/>
    </ligand>
</feature>
<dbReference type="GO" id="GO:0050518">
    <property type="term" value="F:2-C-methyl-D-erythritol 4-phosphate cytidylyltransferase activity"/>
    <property type="evidence" value="ECO:0007669"/>
    <property type="project" value="UniProtKB-UniRule"/>
</dbReference>
<dbReference type="PANTHER" id="PTHR43181">
    <property type="entry name" value="2-C-METHYL-D-ERYTHRITOL 2,4-CYCLODIPHOSPHATE SYNTHASE, CHLOROPLASTIC"/>
    <property type="match status" value="1"/>
</dbReference>
<dbReference type="NCBIfam" id="TIGR00453">
    <property type="entry name" value="ispD"/>
    <property type="match status" value="1"/>
</dbReference>
<keyword evidence="14" id="KW-1185">Reference proteome</keyword>
<dbReference type="HAMAP" id="MF_00107">
    <property type="entry name" value="IspF"/>
    <property type="match status" value="1"/>
</dbReference>
<name>A0A926DIF2_9FIRM</name>
<comment type="cofactor">
    <cofactor evidence="2 11">
        <name>a divalent metal cation</name>
        <dbReference type="ChEBI" id="CHEBI:60240"/>
    </cofactor>
</comment>
<dbReference type="InterPro" id="IPR026596">
    <property type="entry name" value="IspD/F"/>
</dbReference>
<feature type="site" description="Positions MEP for the nucleophilic attack" evidence="11">
    <location>
        <position position="211"/>
    </location>
</feature>
<feature type="region of interest" description="2-C-methyl-D-erythritol 2,4-cyclodiphosphate synthase" evidence="11">
    <location>
        <begin position="232"/>
        <end position="392"/>
    </location>
</feature>
<evidence type="ECO:0000256" key="4">
    <source>
        <dbReference type="ARBA" id="ARBA00008480"/>
    </source>
</evidence>
<dbReference type="SUPFAM" id="SSF53448">
    <property type="entry name" value="Nucleotide-diphospho-sugar transferases"/>
    <property type="match status" value="1"/>
</dbReference>
<keyword evidence="8 11" id="KW-0414">Isoprene biosynthesis</keyword>
<keyword evidence="9 11" id="KW-0456">Lyase</keyword>
<dbReference type="EMBL" id="JACRSS010000002">
    <property type="protein sequence ID" value="MBC8538344.1"/>
    <property type="molecule type" value="Genomic_DNA"/>
</dbReference>
<evidence type="ECO:0000256" key="7">
    <source>
        <dbReference type="ARBA" id="ARBA00022723"/>
    </source>
</evidence>
<protein>
    <recommendedName>
        <fullName evidence="11">Bifunctional enzyme IspD/IspF</fullName>
    </recommendedName>
    <domain>
        <recommendedName>
            <fullName evidence="11">2-C-methyl-D-erythritol 4-phosphate cytidylyltransferase</fullName>
            <ecNumber evidence="11">2.7.7.60</ecNumber>
        </recommendedName>
        <alternativeName>
            <fullName evidence="11">4-diphosphocytidyl-2C-methyl-D-erythritol synthase</fullName>
        </alternativeName>
        <alternativeName>
            <fullName evidence="11">MEP cytidylyltransferase</fullName>
            <shortName evidence="11">MCT</shortName>
        </alternativeName>
    </domain>
    <domain>
        <recommendedName>
            <fullName evidence="11">2-C-methyl-D-erythritol 2,4-cyclodiphosphate synthase</fullName>
            <shortName evidence="11">MECDP-synthase</shortName>
            <shortName evidence="11">MECPP-synthase</shortName>
            <shortName evidence="11">MECPS</shortName>
            <ecNumber evidence="11">4.6.1.12</ecNumber>
        </recommendedName>
    </domain>
</protein>
<feature type="binding site" evidence="11">
    <location>
        <begin position="264"/>
        <end position="265"/>
    </location>
    <ligand>
        <name>4-CDP-2-C-methyl-D-erythritol 2-phosphate</name>
        <dbReference type="ChEBI" id="CHEBI:57919"/>
    </ligand>
</feature>
<dbReference type="CDD" id="cd02516">
    <property type="entry name" value="CDP-ME_synthetase"/>
    <property type="match status" value="1"/>
</dbReference>
<dbReference type="InterPro" id="IPR020555">
    <property type="entry name" value="MECDP_synthase_CS"/>
</dbReference>
<dbReference type="Gene3D" id="3.30.1330.50">
    <property type="entry name" value="2-C-methyl-D-erythritol 2,4-cyclodiphosphate synthase"/>
    <property type="match status" value="1"/>
</dbReference>
<keyword evidence="6 11" id="KW-0548">Nucleotidyltransferase</keyword>
<evidence type="ECO:0000256" key="8">
    <source>
        <dbReference type="ARBA" id="ARBA00023229"/>
    </source>
</evidence>
<comment type="pathway">
    <text evidence="11">Isoprenoid biosynthesis; isopentenyl diphosphate biosynthesis via DXP pathway; isopentenyl diphosphate from 1-deoxy-D-xylulose 5-phosphate: step 2/6.</text>
</comment>
<comment type="similarity">
    <text evidence="4">Belongs to the IspF family.</text>
</comment>
<comment type="similarity">
    <text evidence="11">In the N-terminal section; belongs to the IspD/TarI cytidylyltransferase family. IspD subfamily.</text>
</comment>
<proteinExistence type="inferred from homology"/>
<evidence type="ECO:0000313" key="14">
    <source>
        <dbReference type="Proteomes" id="UP000617951"/>
    </source>
</evidence>
<dbReference type="GO" id="GO:0046872">
    <property type="term" value="F:metal ion binding"/>
    <property type="evidence" value="ECO:0007669"/>
    <property type="project" value="UniProtKB-KW"/>
</dbReference>
<feature type="binding site" evidence="11">
    <location>
        <begin position="238"/>
        <end position="240"/>
    </location>
    <ligand>
        <name>4-CDP-2-C-methyl-D-erythritol 2-phosphate</name>
        <dbReference type="ChEBI" id="CHEBI:57919"/>
    </ligand>
</feature>
<feature type="site" description="Positions MEP for the nucleophilic attack" evidence="11">
    <location>
        <position position="155"/>
    </location>
</feature>
<evidence type="ECO:0000256" key="11">
    <source>
        <dbReference type="HAMAP-Rule" id="MF_01520"/>
    </source>
</evidence>
<comment type="caution">
    <text evidence="11">Lacks conserved residue(s) required for the propagation of feature annotation.</text>
</comment>
<dbReference type="Pfam" id="PF02542">
    <property type="entry name" value="YgbB"/>
    <property type="match status" value="1"/>
</dbReference>
<organism evidence="13 14">
    <name type="scientific">Guopingia tenuis</name>
    <dbReference type="NCBI Taxonomy" id="2763656"/>
    <lineage>
        <taxon>Bacteria</taxon>
        <taxon>Bacillati</taxon>
        <taxon>Bacillota</taxon>
        <taxon>Clostridia</taxon>
        <taxon>Christensenellales</taxon>
        <taxon>Christensenellaceae</taxon>
        <taxon>Guopingia</taxon>
    </lineage>
</organism>
<feature type="site" description="Transition state stabilizer" evidence="11">
    <location>
        <position position="23"/>
    </location>
</feature>
<keyword evidence="7 11" id="KW-0479">Metal-binding</keyword>
<keyword evidence="10 11" id="KW-0511">Multifunctional enzyme</keyword>
<dbReference type="PROSITE" id="PS01350">
    <property type="entry name" value="ISPF"/>
    <property type="match status" value="1"/>
</dbReference>
<dbReference type="EC" id="2.7.7.60" evidence="11"/>
<dbReference type="GO" id="GO:0016114">
    <property type="term" value="P:terpenoid biosynthetic process"/>
    <property type="evidence" value="ECO:0007669"/>
    <property type="project" value="InterPro"/>
</dbReference>
<dbReference type="InterPro" id="IPR036571">
    <property type="entry name" value="MECDP_synthase_sf"/>
</dbReference>
<dbReference type="GO" id="GO:0008685">
    <property type="term" value="F:2-C-methyl-D-erythritol 2,4-cyclodiphosphate synthase activity"/>
    <property type="evidence" value="ECO:0007669"/>
    <property type="project" value="UniProtKB-UniRule"/>
</dbReference>
<dbReference type="Gene3D" id="3.90.550.10">
    <property type="entry name" value="Spore Coat Polysaccharide Biosynthesis Protein SpsA, Chain A"/>
    <property type="match status" value="1"/>
</dbReference>
<dbReference type="AlphaFoldDB" id="A0A926DIF2"/>
<dbReference type="EC" id="4.6.1.12" evidence="11"/>
<comment type="catalytic activity">
    <reaction evidence="11">
        <text>2-C-methyl-D-erythritol 4-phosphate + CTP + H(+) = 4-CDP-2-C-methyl-D-erythritol + diphosphate</text>
        <dbReference type="Rhea" id="RHEA:13429"/>
        <dbReference type="ChEBI" id="CHEBI:15378"/>
        <dbReference type="ChEBI" id="CHEBI:33019"/>
        <dbReference type="ChEBI" id="CHEBI:37563"/>
        <dbReference type="ChEBI" id="CHEBI:57823"/>
        <dbReference type="ChEBI" id="CHEBI:58262"/>
        <dbReference type="EC" id="2.7.7.60"/>
    </reaction>
</comment>
<dbReference type="InterPro" id="IPR001228">
    <property type="entry name" value="IspD"/>
</dbReference>
<feature type="binding site" evidence="11">
    <location>
        <begin position="362"/>
        <end position="365"/>
    </location>
    <ligand>
        <name>4-CDP-2-C-methyl-D-erythritol 2-phosphate</name>
        <dbReference type="ChEBI" id="CHEBI:57919"/>
    </ligand>
</feature>